<dbReference type="PANTHER" id="PTHR35311">
    <property type="entry name" value="KINETOCHORE-ASSOCIATED PROTEIN KNL-2 HOMOLOG"/>
    <property type="match status" value="1"/>
</dbReference>
<sequence length="226" mass="25658">MPPHTHCRRPTRRTHRDADEPKSPSCSQSHSKQIPLSSLCLKSVLLYDWWLVRAKNGNGGLAVAGFAREKLGGRIFCSAAIVKRHDGTTLETIDGITVTITGFINRSRTHQNGFSFQDSHIAGRNMLPNVMVKNLPRKIFQSENVVVLGSTCRLALLQRLLCQFLWMNSHQERYMIFLGILFLILKIVPLMIYQNKVAALLQNRQHQLIQNSRTGVPRIPQNIQIL</sequence>
<dbReference type="InterPro" id="IPR053090">
    <property type="entry name" value="Centromere_KNL-2_homolog"/>
</dbReference>
<feature type="compositionally biased region" description="Basic residues" evidence="1">
    <location>
        <begin position="1"/>
        <end position="15"/>
    </location>
</feature>
<evidence type="ECO:0000313" key="4">
    <source>
        <dbReference type="EMBL" id="MBW91983.1"/>
    </source>
</evidence>
<reference evidence="4" key="1">
    <citation type="submission" date="2018-02" db="EMBL/GenBank/DDBJ databases">
        <title>Rhizophora mucronata_Transcriptome.</title>
        <authorList>
            <person name="Meera S.P."/>
            <person name="Sreeshan A."/>
            <person name="Augustine A."/>
        </authorList>
    </citation>
    <scope>NUCLEOTIDE SEQUENCE</scope>
    <source>
        <tissue evidence="4">Leaf</tissue>
    </source>
</reference>
<evidence type="ECO:0000259" key="3">
    <source>
        <dbReference type="Pfam" id="PF09133"/>
    </source>
</evidence>
<keyword evidence="2" id="KW-0812">Transmembrane</keyword>
<proteinExistence type="predicted"/>
<accession>A0A2P2JET2</accession>
<evidence type="ECO:0000256" key="2">
    <source>
        <dbReference type="SAM" id="Phobius"/>
    </source>
</evidence>
<name>A0A2P2JET2_RHIMU</name>
<feature type="transmembrane region" description="Helical" evidence="2">
    <location>
        <begin position="174"/>
        <end position="193"/>
    </location>
</feature>
<organism evidence="4">
    <name type="scientific">Rhizophora mucronata</name>
    <name type="common">Asiatic mangrove</name>
    <dbReference type="NCBI Taxonomy" id="61149"/>
    <lineage>
        <taxon>Eukaryota</taxon>
        <taxon>Viridiplantae</taxon>
        <taxon>Streptophyta</taxon>
        <taxon>Embryophyta</taxon>
        <taxon>Tracheophyta</taxon>
        <taxon>Spermatophyta</taxon>
        <taxon>Magnoliopsida</taxon>
        <taxon>eudicotyledons</taxon>
        <taxon>Gunneridae</taxon>
        <taxon>Pentapetalae</taxon>
        <taxon>rosids</taxon>
        <taxon>fabids</taxon>
        <taxon>Malpighiales</taxon>
        <taxon>Rhizophoraceae</taxon>
        <taxon>Rhizophora</taxon>
    </lineage>
</organism>
<dbReference type="AlphaFoldDB" id="A0A2P2JET2"/>
<keyword evidence="2" id="KW-0472">Membrane</keyword>
<keyword evidence="2" id="KW-1133">Transmembrane helix</keyword>
<evidence type="ECO:0000256" key="1">
    <source>
        <dbReference type="SAM" id="MobiDB-lite"/>
    </source>
</evidence>
<protein>
    <submittedName>
        <fullName evidence="4">Protein EMBRYO DEFECTIVE 1674-like</fullName>
    </submittedName>
</protein>
<dbReference type="InterPro" id="IPR015216">
    <property type="entry name" value="SANTA"/>
</dbReference>
<dbReference type="EMBL" id="GGEC01011500">
    <property type="protein sequence ID" value="MBW91983.1"/>
    <property type="molecule type" value="Transcribed_RNA"/>
</dbReference>
<feature type="domain" description="SANTA" evidence="3">
    <location>
        <begin position="44"/>
        <end position="117"/>
    </location>
</feature>
<dbReference type="PANTHER" id="PTHR35311:SF1">
    <property type="entry name" value="PROTEIN EMBRYO DEFECTIVE 1674"/>
    <property type="match status" value="1"/>
</dbReference>
<feature type="region of interest" description="Disordered" evidence="1">
    <location>
        <begin position="1"/>
        <end position="31"/>
    </location>
</feature>
<dbReference type="Pfam" id="PF09133">
    <property type="entry name" value="SANTA"/>
    <property type="match status" value="1"/>
</dbReference>